<dbReference type="Proteomes" id="UP001632037">
    <property type="component" value="Unassembled WGS sequence"/>
</dbReference>
<organism evidence="2 3">
    <name type="scientific">Phytophthora oleae</name>
    <dbReference type="NCBI Taxonomy" id="2107226"/>
    <lineage>
        <taxon>Eukaryota</taxon>
        <taxon>Sar</taxon>
        <taxon>Stramenopiles</taxon>
        <taxon>Oomycota</taxon>
        <taxon>Peronosporomycetes</taxon>
        <taxon>Peronosporales</taxon>
        <taxon>Peronosporaceae</taxon>
        <taxon>Phytophthora</taxon>
    </lineage>
</organism>
<protein>
    <submittedName>
        <fullName evidence="2">Uncharacterized protein</fullName>
    </submittedName>
</protein>
<evidence type="ECO:0000313" key="3">
    <source>
        <dbReference type="Proteomes" id="UP001632037"/>
    </source>
</evidence>
<evidence type="ECO:0000313" key="2">
    <source>
        <dbReference type="EMBL" id="KAL3671327.1"/>
    </source>
</evidence>
<evidence type="ECO:0000256" key="1">
    <source>
        <dbReference type="SAM" id="MobiDB-lite"/>
    </source>
</evidence>
<dbReference type="EMBL" id="JBIMZQ010000005">
    <property type="protein sequence ID" value="KAL3671327.1"/>
    <property type="molecule type" value="Genomic_DNA"/>
</dbReference>
<sequence>MLQPTAVSSPQDVAHNKEMLPVLPFLHTPEDKQNLLDSQIRRHQVLVAEANYLVFQYAHYPSWRAGLACFQQLVRQLLSKSSPEAGNEDIVSAGLSGENFATPPPP</sequence>
<reference evidence="2 3" key="1">
    <citation type="submission" date="2024-09" db="EMBL/GenBank/DDBJ databases">
        <title>Genome sequencing and assembly of Phytophthora oleae, isolate VK10A, causative agent of rot of olive drupes.</title>
        <authorList>
            <person name="Conti Taguali S."/>
            <person name="Riolo M."/>
            <person name="La Spada F."/>
            <person name="Cacciola S.O."/>
            <person name="Dionisio G."/>
        </authorList>
    </citation>
    <scope>NUCLEOTIDE SEQUENCE [LARGE SCALE GENOMIC DNA]</scope>
    <source>
        <strain evidence="2 3">VK10A</strain>
    </source>
</reference>
<dbReference type="AlphaFoldDB" id="A0ABD3FWL8"/>
<name>A0ABD3FWL8_9STRA</name>
<keyword evidence="3" id="KW-1185">Reference proteome</keyword>
<accession>A0ABD3FWL8</accession>
<comment type="caution">
    <text evidence="2">The sequence shown here is derived from an EMBL/GenBank/DDBJ whole genome shotgun (WGS) entry which is preliminary data.</text>
</comment>
<gene>
    <name evidence="2" type="ORF">V7S43_003257</name>
</gene>
<feature type="region of interest" description="Disordered" evidence="1">
    <location>
        <begin position="84"/>
        <end position="106"/>
    </location>
</feature>
<proteinExistence type="predicted"/>